<organism evidence="1 2">
    <name type="scientific">Enterovibrio nigricans DSM 22720</name>
    <dbReference type="NCBI Taxonomy" id="1121868"/>
    <lineage>
        <taxon>Bacteria</taxon>
        <taxon>Pseudomonadati</taxon>
        <taxon>Pseudomonadota</taxon>
        <taxon>Gammaproteobacteria</taxon>
        <taxon>Vibrionales</taxon>
        <taxon>Vibrionaceae</taxon>
        <taxon>Enterovibrio</taxon>
    </lineage>
</organism>
<accession>A0A1T4UP51</accession>
<sequence length="300" mass="33059">MPVAGWICNQLYGLPNYQPHLSADGYTLMGEYIAAAEQAVDNNVTKIAPPHPIAFRVLDDRHTIEIDFDNPWGNTLVLDESGSIVPVYAGRGFGMSSKANVDVILAMENVSLTTNTLTMRSPEFIEVGSTLWAGRINQGWSANPAYQIPCINLRDESDLVSPSLWIPLHNWAAQFEKTFTIDEVNVFDELSDNIWQSFVDSAFATPKNVKGLEPNYTAFGLSATYRLKENSTYQVEFDITIKADTFRLSVGSNSDGLRKSFTASGTYTRTVTVKSAKGLKADCLGEHDITLNAMSVRKVG</sequence>
<proteinExistence type="predicted"/>
<keyword evidence="2" id="KW-1185">Reference proteome</keyword>
<name>A0A1T4UP51_9GAMM</name>
<dbReference type="Proteomes" id="UP000190162">
    <property type="component" value="Unassembled WGS sequence"/>
</dbReference>
<reference evidence="2" key="1">
    <citation type="submission" date="2017-02" db="EMBL/GenBank/DDBJ databases">
        <authorList>
            <person name="Varghese N."/>
            <person name="Submissions S."/>
        </authorList>
    </citation>
    <scope>NUCLEOTIDE SEQUENCE [LARGE SCALE GENOMIC DNA]</scope>
    <source>
        <strain evidence="2">DSM 22720</strain>
    </source>
</reference>
<dbReference type="AlphaFoldDB" id="A0A1T4UP51"/>
<evidence type="ECO:0000313" key="1">
    <source>
        <dbReference type="EMBL" id="SKA54368.1"/>
    </source>
</evidence>
<protein>
    <submittedName>
        <fullName evidence="1">Uncharacterized protein</fullName>
    </submittedName>
</protein>
<gene>
    <name evidence="1" type="ORF">SAMN02745132_02127</name>
</gene>
<dbReference type="RefSeq" id="WP_078752498.1">
    <property type="nucleotide sequence ID" value="NZ_FUXU01000022.1"/>
</dbReference>
<dbReference type="EMBL" id="FUXU01000022">
    <property type="protein sequence ID" value="SKA54368.1"/>
    <property type="molecule type" value="Genomic_DNA"/>
</dbReference>
<evidence type="ECO:0000313" key="2">
    <source>
        <dbReference type="Proteomes" id="UP000190162"/>
    </source>
</evidence>